<dbReference type="GO" id="GO:0006508">
    <property type="term" value="P:proteolysis"/>
    <property type="evidence" value="ECO:0007669"/>
    <property type="project" value="UniProtKB-KW"/>
</dbReference>
<evidence type="ECO:0000313" key="12">
    <source>
        <dbReference type="Proteomes" id="UP000309133"/>
    </source>
</evidence>
<organism evidence="11 12">
    <name type="scientific">Naasia lichenicola</name>
    <dbReference type="NCBI Taxonomy" id="2565933"/>
    <lineage>
        <taxon>Bacteria</taxon>
        <taxon>Bacillati</taxon>
        <taxon>Actinomycetota</taxon>
        <taxon>Actinomycetes</taxon>
        <taxon>Micrococcales</taxon>
        <taxon>Microbacteriaceae</taxon>
        <taxon>Naasia</taxon>
    </lineage>
</organism>
<evidence type="ECO:0000256" key="6">
    <source>
        <dbReference type="ARBA" id="ARBA00023268"/>
    </source>
</evidence>
<feature type="region of interest" description="Disordered" evidence="9">
    <location>
        <begin position="740"/>
        <end position="765"/>
    </location>
</feature>
<keyword evidence="4" id="KW-0808">Transferase</keyword>
<dbReference type="PANTHER" id="PTHR32282">
    <property type="entry name" value="BINDING PROTEIN TRANSPEPTIDASE, PUTATIVE-RELATED"/>
    <property type="match status" value="1"/>
</dbReference>
<keyword evidence="3" id="KW-0328">Glycosyltransferase</keyword>
<proteinExistence type="predicted"/>
<keyword evidence="1" id="KW-0121">Carboxypeptidase</keyword>
<evidence type="ECO:0000256" key="8">
    <source>
        <dbReference type="ARBA" id="ARBA00049902"/>
    </source>
</evidence>
<dbReference type="SMART" id="SM00740">
    <property type="entry name" value="PASTA"/>
    <property type="match status" value="2"/>
</dbReference>
<dbReference type="InterPro" id="IPR001264">
    <property type="entry name" value="Glyco_trans_51"/>
</dbReference>
<evidence type="ECO:0000256" key="7">
    <source>
        <dbReference type="ARBA" id="ARBA00034000"/>
    </source>
</evidence>
<evidence type="ECO:0000313" key="11">
    <source>
        <dbReference type="EMBL" id="THG30896.1"/>
    </source>
</evidence>
<feature type="domain" description="PASTA" evidence="10">
    <location>
        <begin position="710"/>
        <end position="775"/>
    </location>
</feature>
<dbReference type="PANTHER" id="PTHR32282:SF33">
    <property type="entry name" value="PEPTIDOGLYCAN GLYCOSYLTRANSFERASE"/>
    <property type="match status" value="1"/>
</dbReference>
<comment type="catalytic activity">
    <reaction evidence="7">
        <text>Preferential cleavage: (Ac)2-L-Lys-D-Ala-|-D-Ala. Also transpeptidation of peptidyl-alanyl moieties that are N-acyl substituents of D-alanine.</text>
        <dbReference type="EC" id="3.4.16.4"/>
    </reaction>
</comment>
<dbReference type="InterPro" id="IPR001460">
    <property type="entry name" value="PCN-bd_Tpept"/>
</dbReference>
<dbReference type="SUPFAM" id="SSF56601">
    <property type="entry name" value="beta-lactamase/transpeptidase-like"/>
    <property type="match status" value="1"/>
</dbReference>
<dbReference type="RefSeq" id="WP_136427308.1">
    <property type="nucleotide sequence ID" value="NZ_SSSM01000004.1"/>
</dbReference>
<dbReference type="InterPro" id="IPR023346">
    <property type="entry name" value="Lysozyme-like_dom_sf"/>
</dbReference>
<comment type="caution">
    <text evidence="11">The sequence shown here is derived from an EMBL/GenBank/DDBJ whole genome shotgun (WGS) entry which is preliminary data.</text>
</comment>
<dbReference type="GO" id="GO:0009002">
    <property type="term" value="F:serine-type D-Ala-D-Ala carboxypeptidase activity"/>
    <property type="evidence" value="ECO:0007669"/>
    <property type="project" value="UniProtKB-EC"/>
</dbReference>
<keyword evidence="2" id="KW-0645">Protease</keyword>
<gene>
    <name evidence="11" type="ORF">E6C64_09755</name>
</gene>
<keyword evidence="6" id="KW-0511">Multifunctional enzyme</keyword>
<dbReference type="Pfam" id="PF00905">
    <property type="entry name" value="Transpeptidase"/>
    <property type="match status" value="1"/>
</dbReference>
<sequence>MSAPARLPRSRSGAILSFVGFSVAAGVLLTLGVTPAIALTGMAANNSISLFENLPSYLKIGSLPEKTTIYAHRTVDGVDTNVPLTSFYAEDRDVVGWDQVSQFAKDAAVDAEDPRYYEHGGVDPLGVVRAALSNVMGGSLQGASTITQQYVKNVQVVQASALATTEEQEAAYEEATKTSLDRKLKEMRLAIALEKETSKDDILLGYLNIALFGGRTYGIQSAAQHYYSVNASDLSLAQAASLIAIVNNPEKFRLDQPDDPDNGAANGYAANLERRNYVLDKMLEYGHVTQQEHDDAIATPITPAIYNPPSGCQAAGNAAFFCDYVLNVIQNDPVFGADAESRYAAFARGGLQVFTTLDLDMQDVAQGSIDAQIPKSMDGVDIASAATAVQAGSGRILAMAENKDYNQDADAAEQGANFSAINYNTDFDYGGSGGFQAASTYKAFTLIAWLQAGHSLYDTVNVSEKELDLSTFKACDQSFSGTKLFENDENERGSRSIMQNVANSINGGFMAMAQQLDQCSIRNAASSLLVHSADGSPLEDFPANVLGATSVSPLTMATAYAGIANNGLVCSPIAIDRIVNQDGTDAQLPTSTCTQGIAPDIAQAAQFALRGPMENGTAVASNPDDGIEHIAKTGTSDGNQQTWTTGASSKVGLSVLVGQATGDADLRKTYLDNGTAATARHRIFEPIIAALDERYGGDDFTAPNRIFLYGQQLDVPDVIGLSSSQAQSIIEGAGLTFGDGGSQPSEEDAGTVISQNPGGGGTTSRGGTVTVITSSGVPPAPTPTAAPEEVPVPDVTNKSSKDAIAQLTAAGFSSSNITFAYTQDNNPANACKVKSSNPKPQTPTSKSAAIVLTLNSPTGAAPTPACPTS</sequence>
<evidence type="ECO:0000256" key="5">
    <source>
        <dbReference type="ARBA" id="ARBA00022801"/>
    </source>
</evidence>
<dbReference type="InterPro" id="IPR005543">
    <property type="entry name" value="PASTA_dom"/>
</dbReference>
<comment type="catalytic activity">
    <reaction evidence="8">
        <text>[GlcNAc-(1-&gt;4)-Mur2Ac(oyl-L-Ala-gamma-D-Glu-L-Lys-D-Ala-D-Ala)](n)-di-trans,octa-cis-undecaprenyl diphosphate + beta-D-GlcNAc-(1-&gt;4)-Mur2Ac(oyl-L-Ala-gamma-D-Glu-L-Lys-D-Ala-D-Ala)-di-trans,octa-cis-undecaprenyl diphosphate = [GlcNAc-(1-&gt;4)-Mur2Ac(oyl-L-Ala-gamma-D-Glu-L-Lys-D-Ala-D-Ala)](n+1)-di-trans,octa-cis-undecaprenyl diphosphate + di-trans,octa-cis-undecaprenyl diphosphate + H(+)</text>
        <dbReference type="Rhea" id="RHEA:23708"/>
        <dbReference type="Rhea" id="RHEA-COMP:9602"/>
        <dbReference type="Rhea" id="RHEA-COMP:9603"/>
        <dbReference type="ChEBI" id="CHEBI:15378"/>
        <dbReference type="ChEBI" id="CHEBI:58405"/>
        <dbReference type="ChEBI" id="CHEBI:60033"/>
        <dbReference type="ChEBI" id="CHEBI:78435"/>
        <dbReference type="EC" id="2.4.99.28"/>
    </reaction>
</comment>
<evidence type="ECO:0000259" key="10">
    <source>
        <dbReference type="PROSITE" id="PS51178"/>
    </source>
</evidence>
<dbReference type="Gene3D" id="3.40.710.10">
    <property type="entry name" value="DD-peptidase/beta-lactamase superfamily"/>
    <property type="match status" value="1"/>
</dbReference>
<dbReference type="PROSITE" id="PS51178">
    <property type="entry name" value="PASTA"/>
    <property type="match status" value="2"/>
</dbReference>
<protein>
    <submittedName>
        <fullName evidence="11">PASTA domain-containing protein</fullName>
    </submittedName>
</protein>
<evidence type="ECO:0000256" key="3">
    <source>
        <dbReference type="ARBA" id="ARBA00022676"/>
    </source>
</evidence>
<evidence type="ECO:0000256" key="4">
    <source>
        <dbReference type="ARBA" id="ARBA00022679"/>
    </source>
</evidence>
<dbReference type="CDD" id="cd06577">
    <property type="entry name" value="PASTA_pknB"/>
    <property type="match status" value="2"/>
</dbReference>
<feature type="region of interest" description="Disordered" evidence="9">
    <location>
        <begin position="827"/>
        <end position="847"/>
    </location>
</feature>
<evidence type="ECO:0000256" key="1">
    <source>
        <dbReference type="ARBA" id="ARBA00022645"/>
    </source>
</evidence>
<evidence type="ECO:0000256" key="2">
    <source>
        <dbReference type="ARBA" id="ARBA00022670"/>
    </source>
</evidence>
<accession>A0A4S4FNQ4</accession>
<dbReference type="EMBL" id="SSSM01000004">
    <property type="protein sequence ID" value="THG30896.1"/>
    <property type="molecule type" value="Genomic_DNA"/>
</dbReference>
<reference evidence="11 12" key="1">
    <citation type="submission" date="2019-04" db="EMBL/GenBank/DDBJ databases">
        <authorList>
            <person name="Jiang L."/>
        </authorList>
    </citation>
    <scope>NUCLEOTIDE SEQUENCE [LARGE SCALE GENOMIC DNA]</scope>
    <source>
        <strain evidence="11 12">YIM 131853</strain>
    </source>
</reference>
<evidence type="ECO:0000256" key="9">
    <source>
        <dbReference type="SAM" id="MobiDB-lite"/>
    </source>
</evidence>
<keyword evidence="5" id="KW-0378">Hydrolase</keyword>
<dbReference type="SUPFAM" id="SSF53955">
    <property type="entry name" value="Lysozyme-like"/>
    <property type="match status" value="1"/>
</dbReference>
<dbReference type="InterPro" id="IPR012338">
    <property type="entry name" value="Beta-lactam/transpept-like"/>
</dbReference>
<dbReference type="InterPro" id="IPR036950">
    <property type="entry name" value="PBP_transglycosylase"/>
</dbReference>
<dbReference type="Gene3D" id="3.30.10.20">
    <property type="match status" value="2"/>
</dbReference>
<dbReference type="InterPro" id="IPR050396">
    <property type="entry name" value="Glycosyltr_51/Transpeptidase"/>
</dbReference>
<dbReference type="Pfam" id="PF00912">
    <property type="entry name" value="Transgly"/>
    <property type="match status" value="1"/>
</dbReference>
<dbReference type="AlphaFoldDB" id="A0A4S4FNQ4"/>
<keyword evidence="12" id="KW-1185">Reference proteome</keyword>
<dbReference type="GO" id="GO:0030288">
    <property type="term" value="C:outer membrane-bounded periplasmic space"/>
    <property type="evidence" value="ECO:0007669"/>
    <property type="project" value="TreeGrafter"/>
</dbReference>
<feature type="domain" description="PASTA" evidence="10">
    <location>
        <begin position="786"/>
        <end position="856"/>
    </location>
</feature>
<dbReference type="Gene3D" id="1.10.3810.10">
    <property type="entry name" value="Biosynthetic peptidoglycan transglycosylase-like"/>
    <property type="match status" value="1"/>
</dbReference>
<dbReference type="GO" id="GO:0008658">
    <property type="term" value="F:penicillin binding"/>
    <property type="evidence" value="ECO:0007669"/>
    <property type="project" value="InterPro"/>
</dbReference>
<dbReference type="GO" id="GO:0008955">
    <property type="term" value="F:peptidoglycan glycosyltransferase activity"/>
    <property type="evidence" value="ECO:0007669"/>
    <property type="project" value="UniProtKB-EC"/>
</dbReference>
<dbReference type="Proteomes" id="UP000309133">
    <property type="component" value="Unassembled WGS sequence"/>
</dbReference>
<dbReference type="Pfam" id="PF03793">
    <property type="entry name" value="PASTA"/>
    <property type="match status" value="2"/>
</dbReference>
<dbReference type="OrthoDB" id="9766909at2"/>
<name>A0A4S4FNQ4_9MICO</name>
<dbReference type="GO" id="GO:0009252">
    <property type="term" value="P:peptidoglycan biosynthetic process"/>
    <property type="evidence" value="ECO:0007669"/>
    <property type="project" value="TreeGrafter"/>
</dbReference>